<gene>
    <name evidence="3" type="ORF">V4F39_21825</name>
</gene>
<keyword evidence="4" id="KW-1185">Reference proteome</keyword>
<dbReference type="InterPro" id="IPR007372">
    <property type="entry name" value="Lipid/polyisoprenoid-bd_YceI"/>
</dbReference>
<dbReference type="InterPro" id="IPR036761">
    <property type="entry name" value="TTHA0802/YceI-like_sf"/>
</dbReference>
<dbReference type="SMART" id="SM00867">
    <property type="entry name" value="YceI"/>
    <property type="match status" value="1"/>
</dbReference>
<dbReference type="PANTHER" id="PTHR34406">
    <property type="entry name" value="PROTEIN YCEI"/>
    <property type="match status" value="1"/>
</dbReference>
<evidence type="ECO:0000259" key="2">
    <source>
        <dbReference type="SMART" id="SM00867"/>
    </source>
</evidence>
<evidence type="ECO:0000256" key="1">
    <source>
        <dbReference type="SAM" id="SignalP"/>
    </source>
</evidence>
<proteinExistence type="predicted"/>
<evidence type="ECO:0000313" key="3">
    <source>
        <dbReference type="EMBL" id="MEF7616569.1"/>
    </source>
</evidence>
<sequence>MKHWLACSAAAVALTVLGPLATAPAHAAAETYEIDPAHLSIGFLVDHVGYGKVLGMFLKGRGTYRFDEASGALSAVRVEVETDSVFSNQRQRDGHLRGDEFLNARKHPKMVFTAEGAKRTGPRTFEVAGQLELLGQAHPLTLQATWNKSAESPLPGKRYTMGVSARGTVKRSVYGMNYALSNGWVGDDIEVIIEFEAVRQ</sequence>
<comment type="caution">
    <text evidence="3">The sequence shown here is derived from an EMBL/GenBank/DDBJ whole genome shotgun (WGS) entry which is preliminary data.</text>
</comment>
<reference evidence="3 4" key="1">
    <citation type="submission" date="2024-02" db="EMBL/GenBank/DDBJ databases">
        <title>Genome sequence of Aquincola sp. MAHUQ-54.</title>
        <authorList>
            <person name="Huq M.A."/>
        </authorList>
    </citation>
    <scope>NUCLEOTIDE SEQUENCE [LARGE SCALE GENOMIC DNA]</scope>
    <source>
        <strain evidence="3 4">MAHUQ-54</strain>
    </source>
</reference>
<accession>A0AAW9QBD3</accession>
<dbReference type="EMBL" id="JAZIBG010000046">
    <property type="protein sequence ID" value="MEF7616569.1"/>
    <property type="molecule type" value="Genomic_DNA"/>
</dbReference>
<feature type="domain" description="Lipid/polyisoprenoid-binding YceI-like" evidence="2">
    <location>
        <begin position="31"/>
        <end position="198"/>
    </location>
</feature>
<dbReference type="Pfam" id="PF04264">
    <property type="entry name" value="YceI"/>
    <property type="match status" value="1"/>
</dbReference>
<dbReference type="SUPFAM" id="SSF101874">
    <property type="entry name" value="YceI-like"/>
    <property type="match status" value="1"/>
</dbReference>
<name>A0AAW9QBD3_9BURK</name>
<dbReference type="PANTHER" id="PTHR34406:SF1">
    <property type="entry name" value="PROTEIN YCEI"/>
    <property type="match status" value="1"/>
</dbReference>
<feature type="chain" id="PRO_5043723762" evidence="1">
    <location>
        <begin position="28"/>
        <end position="200"/>
    </location>
</feature>
<dbReference type="Proteomes" id="UP001336250">
    <property type="component" value="Unassembled WGS sequence"/>
</dbReference>
<dbReference type="AlphaFoldDB" id="A0AAW9QBD3"/>
<dbReference type="RefSeq" id="WP_332292105.1">
    <property type="nucleotide sequence ID" value="NZ_JAZIBG010000046.1"/>
</dbReference>
<organism evidence="3 4">
    <name type="scientific">Aquincola agrisoli</name>
    <dbReference type="NCBI Taxonomy" id="3119538"/>
    <lineage>
        <taxon>Bacteria</taxon>
        <taxon>Pseudomonadati</taxon>
        <taxon>Pseudomonadota</taxon>
        <taxon>Betaproteobacteria</taxon>
        <taxon>Burkholderiales</taxon>
        <taxon>Sphaerotilaceae</taxon>
        <taxon>Aquincola</taxon>
    </lineage>
</organism>
<feature type="signal peptide" evidence="1">
    <location>
        <begin position="1"/>
        <end position="27"/>
    </location>
</feature>
<evidence type="ECO:0000313" key="4">
    <source>
        <dbReference type="Proteomes" id="UP001336250"/>
    </source>
</evidence>
<protein>
    <submittedName>
        <fullName evidence="3">YceI family protein</fullName>
    </submittedName>
</protein>
<dbReference type="Gene3D" id="2.40.128.110">
    <property type="entry name" value="Lipid/polyisoprenoid-binding, YceI-like"/>
    <property type="match status" value="1"/>
</dbReference>
<keyword evidence="1" id="KW-0732">Signal</keyword>